<organism evidence="10 11">
    <name type="scientific">Paenibacillus beijingensis</name>
    <dbReference type="NCBI Taxonomy" id="1126833"/>
    <lineage>
        <taxon>Bacteria</taxon>
        <taxon>Bacillati</taxon>
        <taxon>Bacillota</taxon>
        <taxon>Bacilli</taxon>
        <taxon>Bacillales</taxon>
        <taxon>Paenibacillaceae</taxon>
        <taxon>Paenibacillus</taxon>
    </lineage>
</organism>
<evidence type="ECO:0000256" key="6">
    <source>
        <dbReference type="ARBA" id="ARBA00023288"/>
    </source>
</evidence>
<dbReference type="PANTHER" id="PTHR34296">
    <property type="entry name" value="TRANSCRIPTIONAL ACTIVATOR PROTEIN MED"/>
    <property type="match status" value="1"/>
</dbReference>
<keyword evidence="4 8" id="KW-0732">Signal</keyword>
<dbReference type="PROSITE" id="PS51257">
    <property type="entry name" value="PROKAR_LIPOPROTEIN"/>
    <property type="match status" value="1"/>
</dbReference>
<comment type="similarity">
    <text evidence="2">Belongs to the BMP lipoprotein family.</text>
</comment>
<evidence type="ECO:0000256" key="4">
    <source>
        <dbReference type="ARBA" id="ARBA00022729"/>
    </source>
</evidence>
<dbReference type="EMBL" id="CP011058">
    <property type="protein sequence ID" value="AJY74953.1"/>
    <property type="molecule type" value="Genomic_DNA"/>
</dbReference>
<evidence type="ECO:0000256" key="3">
    <source>
        <dbReference type="ARBA" id="ARBA00022475"/>
    </source>
</evidence>
<comment type="subcellular location">
    <subcellularLocation>
        <location evidence="1">Cell membrane</location>
        <topology evidence="1">Lipid-anchor</topology>
    </subcellularLocation>
</comment>
<dbReference type="SUPFAM" id="SSF53822">
    <property type="entry name" value="Periplasmic binding protein-like I"/>
    <property type="match status" value="1"/>
</dbReference>
<dbReference type="AlphaFoldDB" id="A0A0D5NJ45"/>
<dbReference type="Pfam" id="PF02608">
    <property type="entry name" value="Bmp"/>
    <property type="match status" value="1"/>
</dbReference>
<evidence type="ECO:0000313" key="11">
    <source>
        <dbReference type="Proteomes" id="UP000032633"/>
    </source>
</evidence>
<keyword evidence="11" id="KW-1185">Reference proteome</keyword>
<dbReference type="STRING" id="1126833.VN24_10570"/>
<dbReference type="InterPro" id="IPR028082">
    <property type="entry name" value="Peripla_BP_I"/>
</dbReference>
<accession>A0A0D5NJ45</accession>
<proteinExistence type="inferred from homology"/>
<feature type="chain" id="PRO_5039230264" evidence="8">
    <location>
        <begin position="24"/>
        <end position="353"/>
    </location>
</feature>
<feature type="signal peptide" evidence="8">
    <location>
        <begin position="1"/>
        <end position="23"/>
    </location>
</feature>
<evidence type="ECO:0000256" key="7">
    <source>
        <dbReference type="SAM" id="MobiDB-lite"/>
    </source>
</evidence>
<feature type="domain" description="ABC transporter substrate-binding protein PnrA-like" evidence="9">
    <location>
        <begin position="57"/>
        <end position="352"/>
    </location>
</feature>
<dbReference type="InterPro" id="IPR050957">
    <property type="entry name" value="BMP_lipoprotein"/>
</dbReference>
<dbReference type="Gene3D" id="3.40.50.2300">
    <property type="match status" value="2"/>
</dbReference>
<gene>
    <name evidence="10" type="ORF">VN24_10570</name>
</gene>
<dbReference type="OrthoDB" id="9784230at2"/>
<reference evidence="11" key="2">
    <citation type="submission" date="2015-03" db="EMBL/GenBank/DDBJ databases">
        <title>Genome sequence of Paenibacillus beijingensis strain DSM 24997T.</title>
        <authorList>
            <person name="Kwak Y."/>
            <person name="Shin J.-H."/>
        </authorList>
    </citation>
    <scope>NUCLEOTIDE SEQUENCE [LARGE SCALE GENOMIC DNA]</scope>
    <source>
        <strain evidence="11">DSM 24997</strain>
    </source>
</reference>
<dbReference type="KEGG" id="pbj:VN24_10570"/>
<dbReference type="PANTHER" id="PTHR34296:SF2">
    <property type="entry name" value="ABC TRANSPORTER GUANOSINE-BINDING PROTEIN NUPN"/>
    <property type="match status" value="1"/>
</dbReference>
<feature type="compositionally biased region" description="Low complexity" evidence="7">
    <location>
        <begin position="29"/>
        <end position="49"/>
    </location>
</feature>
<dbReference type="CDD" id="cd06354">
    <property type="entry name" value="PBP1_PrnA-like"/>
    <property type="match status" value="1"/>
</dbReference>
<evidence type="ECO:0000313" key="10">
    <source>
        <dbReference type="EMBL" id="AJY74953.1"/>
    </source>
</evidence>
<name>A0A0D5NJ45_9BACL</name>
<dbReference type="HOGENOM" id="CLU_038813_0_0_9"/>
<keyword evidence="5" id="KW-0472">Membrane</keyword>
<sequence length="353" mass="36935">MKKVRKTIGLLSVALLAMTLILAGCGSKSNNSGSAGTESGSTNSGSGDSKAASMKIGMVTDGGGINDKSFNQSAWEGLQQLNKDTGVEVKPLESKSDADFEPNLNTFVKDKYDLTWGIGFMMNAALKKVADENPDAKLGSIDSVVDAPNVESVTFAEHEGSFLVGVVAGLMTKTNKIGFVGGMDLPLIKKFEAGFKAGVAAVNPNATVTANYVGDFTKPDLGKAAAATIYNAGADIIYHAAGGSGNGVFTEAKDRLSSGQKVWVIGVDKDQAIEFGDDITLTSMVKRVDLAVQIVSKDVIDGKFEGGKERVLSLKDGGVGLPETNKNIPDDVLAKVNEYKDKIISGEIKVPTE</sequence>
<protein>
    <submittedName>
        <fullName evidence="10">CD4+ T-cell-stimulating antigen</fullName>
    </submittedName>
</protein>
<keyword evidence="6" id="KW-0449">Lipoprotein</keyword>
<evidence type="ECO:0000256" key="2">
    <source>
        <dbReference type="ARBA" id="ARBA00008610"/>
    </source>
</evidence>
<dbReference type="InterPro" id="IPR003760">
    <property type="entry name" value="PnrA-like"/>
</dbReference>
<dbReference type="Proteomes" id="UP000032633">
    <property type="component" value="Chromosome"/>
</dbReference>
<feature type="region of interest" description="Disordered" evidence="7">
    <location>
        <begin position="28"/>
        <end position="51"/>
    </location>
</feature>
<evidence type="ECO:0000256" key="8">
    <source>
        <dbReference type="SAM" id="SignalP"/>
    </source>
</evidence>
<evidence type="ECO:0000256" key="1">
    <source>
        <dbReference type="ARBA" id="ARBA00004193"/>
    </source>
</evidence>
<evidence type="ECO:0000259" key="9">
    <source>
        <dbReference type="Pfam" id="PF02608"/>
    </source>
</evidence>
<reference evidence="10 11" key="1">
    <citation type="journal article" date="2015" name="J. Biotechnol.">
        <title>Complete genome sequence of Paenibacillus beijingensis 7188(T) (=DSM 24997(T)), a novel rhizobacterium from jujube garden soil.</title>
        <authorList>
            <person name="Kwak Y."/>
            <person name="Shin J.H."/>
        </authorList>
    </citation>
    <scope>NUCLEOTIDE SEQUENCE [LARGE SCALE GENOMIC DNA]</scope>
    <source>
        <strain evidence="10 11">DSM 24997</strain>
    </source>
</reference>
<evidence type="ECO:0000256" key="5">
    <source>
        <dbReference type="ARBA" id="ARBA00023136"/>
    </source>
</evidence>
<dbReference type="GO" id="GO:0005886">
    <property type="term" value="C:plasma membrane"/>
    <property type="evidence" value="ECO:0007669"/>
    <property type="project" value="UniProtKB-SubCell"/>
</dbReference>
<keyword evidence="3" id="KW-1003">Cell membrane</keyword>
<dbReference type="PATRIC" id="fig|1126833.4.peg.2332"/>